<dbReference type="PANTHER" id="PTHR10083:SF374">
    <property type="entry name" value="BPTI_KUNITZ INHIBITOR DOMAIN-CONTAINING PROTEIN"/>
    <property type="match status" value="1"/>
</dbReference>
<dbReference type="SMART" id="SM00131">
    <property type="entry name" value="KU"/>
    <property type="match status" value="5"/>
</dbReference>
<feature type="domain" description="BPTI/Kunitz inhibitor" evidence="8">
    <location>
        <begin position="379"/>
        <end position="429"/>
    </location>
</feature>
<evidence type="ECO:0000256" key="3">
    <source>
        <dbReference type="ARBA" id="ARBA00022690"/>
    </source>
</evidence>
<evidence type="ECO:0000259" key="8">
    <source>
        <dbReference type="PROSITE" id="PS50279"/>
    </source>
</evidence>
<protein>
    <submittedName>
        <fullName evidence="10">Tissue factor pathway inhibitor 2</fullName>
    </submittedName>
</protein>
<dbReference type="PROSITE" id="PS50279">
    <property type="entry name" value="BPTI_KUNITZ_2"/>
    <property type="match status" value="5"/>
</dbReference>
<evidence type="ECO:0000256" key="4">
    <source>
        <dbReference type="ARBA" id="ARBA00022900"/>
    </source>
</evidence>
<feature type="domain" description="ShKT" evidence="9">
    <location>
        <begin position="1594"/>
        <end position="1629"/>
    </location>
</feature>
<gene>
    <name evidence="10" type="primary">TFPI2</name>
</gene>
<feature type="region of interest" description="Disordered" evidence="7">
    <location>
        <begin position="877"/>
        <end position="899"/>
    </location>
</feature>
<dbReference type="CDD" id="cd22632">
    <property type="entry name" value="Kunitz_ELP-like"/>
    <property type="match status" value="1"/>
</dbReference>
<feature type="domain" description="BPTI/Kunitz inhibitor" evidence="8">
    <location>
        <begin position="1341"/>
        <end position="1392"/>
    </location>
</feature>
<dbReference type="Pfam" id="PF00014">
    <property type="entry name" value="Kunitz_BPTI"/>
    <property type="match status" value="5"/>
</dbReference>
<dbReference type="InterPro" id="IPR003582">
    <property type="entry name" value="ShKT_dom"/>
</dbReference>
<keyword evidence="3" id="KW-0646">Protease inhibitor</keyword>
<dbReference type="PROSITE" id="PS00280">
    <property type="entry name" value="BPTI_KUNITZ_1"/>
    <property type="match status" value="4"/>
</dbReference>
<evidence type="ECO:0000256" key="5">
    <source>
        <dbReference type="ARBA" id="ARBA00023157"/>
    </source>
</evidence>
<dbReference type="Gene3D" id="4.10.410.10">
    <property type="entry name" value="Pancreatic trypsin inhibitor Kunitz domain"/>
    <property type="match status" value="5"/>
</dbReference>
<dbReference type="GO" id="GO:0004867">
    <property type="term" value="F:serine-type endopeptidase inhibitor activity"/>
    <property type="evidence" value="ECO:0007669"/>
    <property type="project" value="UniProtKB-KW"/>
</dbReference>
<dbReference type="InterPro" id="IPR002223">
    <property type="entry name" value="Kunitz_BPTI"/>
</dbReference>
<dbReference type="PROSITE" id="PS51670">
    <property type="entry name" value="SHKT"/>
    <property type="match status" value="1"/>
</dbReference>
<dbReference type="SUPFAM" id="SSF57362">
    <property type="entry name" value="BPTI-like"/>
    <property type="match status" value="5"/>
</dbReference>
<dbReference type="CDD" id="cd00109">
    <property type="entry name" value="Kunitz-type"/>
    <property type="match status" value="2"/>
</dbReference>
<dbReference type="CDD" id="cd22593">
    <property type="entry name" value="Kunitz_conkunitzin"/>
    <property type="match status" value="1"/>
</dbReference>
<feature type="domain" description="BPTI/Kunitz inhibitor" evidence="8">
    <location>
        <begin position="1438"/>
        <end position="1488"/>
    </location>
</feature>
<feature type="domain" description="BPTI/Kunitz inhibitor" evidence="8">
    <location>
        <begin position="255"/>
        <end position="305"/>
    </location>
</feature>
<dbReference type="Pfam" id="PF01549">
    <property type="entry name" value="ShK"/>
    <property type="match status" value="1"/>
</dbReference>
<accession>T2MF66</accession>
<feature type="non-terminal residue" evidence="10">
    <location>
        <position position="1"/>
    </location>
</feature>
<dbReference type="InterPro" id="IPR036880">
    <property type="entry name" value="Kunitz_BPTI_sf"/>
</dbReference>
<reference evidence="10" key="1">
    <citation type="journal article" date="2013" name="Genome Biol. Evol.">
        <title>Punctuated emergences of genetic and phenotypic innovations in eumetazoan, bilaterian, euteleostome, and hominidae ancestors.</title>
        <authorList>
            <person name="Wenger Y."/>
            <person name="Galliot B."/>
        </authorList>
    </citation>
    <scope>NUCLEOTIDE SEQUENCE</scope>
    <source>
        <tissue evidence="10">Whole animals</tissue>
    </source>
</reference>
<evidence type="ECO:0000256" key="7">
    <source>
        <dbReference type="SAM" id="MobiDB-lite"/>
    </source>
</evidence>
<comment type="caution">
    <text evidence="6">Lacks conserved residue(s) required for the propagation of feature annotation.</text>
</comment>
<dbReference type="SMART" id="SM00254">
    <property type="entry name" value="ShKT"/>
    <property type="match status" value="1"/>
</dbReference>
<name>T2MF66_HYDVU</name>
<evidence type="ECO:0000256" key="6">
    <source>
        <dbReference type="PROSITE-ProRule" id="PRU01005"/>
    </source>
</evidence>
<feature type="region of interest" description="Disordered" evidence="7">
    <location>
        <begin position="467"/>
        <end position="500"/>
    </location>
</feature>
<evidence type="ECO:0000259" key="9">
    <source>
        <dbReference type="PROSITE" id="PS51670"/>
    </source>
</evidence>
<dbReference type="PANTHER" id="PTHR10083">
    <property type="entry name" value="KUNITZ-TYPE PROTEASE INHIBITOR-RELATED"/>
    <property type="match status" value="1"/>
</dbReference>
<dbReference type="InterPro" id="IPR050098">
    <property type="entry name" value="TFPI/VKTCI-like"/>
</dbReference>
<organism evidence="10">
    <name type="scientific">Hydra vulgaris</name>
    <name type="common">Hydra</name>
    <name type="synonym">Hydra attenuata</name>
    <dbReference type="NCBI Taxonomy" id="6087"/>
    <lineage>
        <taxon>Eukaryota</taxon>
        <taxon>Metazoa</taxon>
        <taxon>Cnidaria</taxon>
        <taxon>Hydrozoa</taxon>
        <taxon>Hydroidolina</taxon>
        <taxon>Anthoathecata</taxon>
        <taxon>Aplanulata</taxon>
        <taxon>Hydridae</taxon>
        <taxon>Hydra</taxon>
    </lineage>
</organism>
<comment type="subcellular location">
    <subcellularLocation>
        <location evidence="1">Secreted</location>
    </subcellularLocation>
</comment>
<feature type="compositionally biased region" description="Low complexity" evidence="7">
    <location>
        <begin position="481"/>
        <end position="493"/>
    </location>
</feature>
<keyword evidence="4" id="KW-0722">Serine protease inhibitor</keyword>
<dbReference type="EMBL" id="HAAD01004676">
    <property type="protein sequence ID" value="CDG70908.1"/>
    <property type="molecule type" value="mRNA"/>
</dbReference>
<dbReference type="InterPro" id="IPR020901">
    <property type="entry name" value="Prtase_inh_Kunz-CS"/>
</dbReference>
<keyword evidence="2" id="KW-0964">Secreted</keyword>
<sequence>MLKLLTAVAKIGVTMGKTCSGLDWHLGAWGDIDAGPFETLSHLHVFLTHTTFSSNIIFEDNCHPSIPLVSCEKNYCDFASCPNFPNAECHLNLCGKCEPVYYFEGNKVDCYDFQTISPPQINLKTNEIKFDDNCPSDVPLVTCSSNPCEAHKCDSYPNAECHVNLCGTCEANFYVNGQQVLCNVIKSCQVSLFGCCDDQITFAKGPNQKGCSQVSVVKPEPVRRGCSSPFGCCSDYISPAKGPDDYMCPLYSSVCSMPKVVGECYGYFPRYFYNQETNTCELFVYGGCRGNGNNFADINECEEKCLEEMTPTKVSTTQLAELGIDMNVKETNKIITSDDFNVLAGPLIECANKFGCCEDGITPALGYNFQGCPRYISFCEMPPASGSCADNIIKYFYNPEKMLCEDFFYGGCGGNANNFESVELCMNECNNKMIELKKQNVALNNYQIAPTIQTTNDQTDKVIELSMSSTDKVNSMKDSTDTVTGSSSSPPDGLTADNVLSSTNEPLANAEEIAFSILSKGYDSTEKVTELPLSDKVNYVKDSTESSSLLRNDLTANDVLFSTIEPIATTEKVAFSVSSKGFDSTNRRKKIGPKVAYQLSSVDRLSVKRIQRLDKERQKISHKLVNEDESLIAQVNLIEETSGLTNTEDEGEWKPVNNPIGKYNLVKLPRFAMELVRNECSSNVGAALANALLHDLKHLLKNDVDIKDILIDKCNKLDQITKTSIVINLPQGEVLKKCIELEHHLTFTYVDGKSSGNYLTHRTIPVTGATGLVLATETFSVLQEHNSLESIQAVLLDNTVANTGPISGLVVKLEEFLKRKLHLIECALHQNELPLRALFVKLDEEVVFSVSSKGYDSTNGVIELSMSSTDEVNSMKDSIDTVTGSNSSPPDDLTADNVLSSTNEPLANTEEVVFSVLSKGYDSTDKVTELPLTDKVNYVKDSTEIVTESSSLMPNDLTANDVLSSTIKPLTTTEEVDFSVSSKGFDSTNGVIELSLTDKVNSIKDSTEIFAESSFSMPSYLTANDVLSSTTKPPETTEEIAFSVSSKDFDSITVEPLSTTEKVLFSILSKSYDSTDKMTELSLTDEVDSIKDTTEIVTESSSLMPNDLTTDYVLSSTIKPLTTTEEVAFSVSPKGYESTNGLIELSLTDKVYFIKKSTEIVTKSSFSMPNDLTANNVLSSAIEPPASTEEMVFSEISGSVIANNELSMPSTDDVSTTEDSLVSLFKKSSSSLNKLNSSLSSSHVAATSTTVSTLLSKSFSLFGGIIKSDKDNDDGYGFLSGSEISEIHNDILNTYNLTSSIQHSESTTMVKSDNFKSNVEDIIQPTTPSSLDSSISLSHVCKLPFNKGNCRLIHSPRYYYNSSLNQCLLFVYGGCGGNGNNFNTENECNMKCSNKSLIRENDLNTNKKCGSLYGCCLDNLNGARGPNFLGCPKYNSSCDYPPAYGPCKASLVRWFYNGRKKECNTFSWGGCEGNENNFETEVDCLLQCGDDKQEYTDIFDESLETVLYPGCESDYGCCSDGLNKAKGPNQEGCPVYASECDMPNVPGNGNERLIRYIYDGLKRKCNAFIYSGKGGNLNNFASIAECEKKCEKSCEDSLPSYCAEWKNLNFCTDRPTIMNEYCKKTCNMCT</sequence>
<feature type="compositionally biased region" description="Polar residues" evidence="7">
    <location>
        <begin position="880"/>
        <end position="889"/>
    </location>
</feature>
<dbReference type="PRINTS" id="PR00759">
    <property type="entry name" value="BASICPTASE"/>
</dbReference>
<evidence type="ECO:0000313" key="10">
    <source>
        <dbReference type="EMBL" id="CDG70908.1"/>
    </source>
</evidence>
<dbReference type="GO" id="GO:0005615">
    <property type="term" value="C:extracellular space"/>
    <property type="evidence" value="ECO:0007669"/>
    <property type="project" value="TreeGrafter"/>
</dbReference>
<keyword evidence="5" id="KW-1015">Disulfide bond</keyword>
<feature type="domain" description="BPTI/Kunitz inhibitor" evidence="8">
    <location>
        <begin position="1540"/>
        <end position="1590"/>
    </location>
</feature>
<evidence type="ECO:0000256" key="1">
    <source>
        <dbReference type="ARBA" id="ARBA00004613"/>
    </source>
</evidence>
<evidence type="ECO:0000256" key="2">
    <source>
        <dbReference type="ARBA" id="ARBA00022525"/>
    </source>
</evidence>
<proteinExistence type="evidence at transcript level"/>
<dbReference type="OrthoDB" id="5969998at2759"/>